<sequence>MLLDAMSEIYFYESRGQDPRFSLLYDNTDPDMFLFASLLSIITPSPETNMLG</sequence>
<dbReference type="EMBL" id="FOCL01000002">
    <property type="protein sequence ID" value="SEN22140.1"/>
    <property type="molecule type" value="Genomic_DNA"/>
</dbReference>
<reference evidence="2" key="1">
    <citation type="submission" date="2016-10" db="EMBL/GenBank/DDBJ databases">
        <authorList>
            <person name="Varghese N."/>
            <person name="Submissions S."/>
        </authorList>
    </citation>
    <scope>NUCLEOTIDE SEQUENCE [LARGE SCALE GENOMIC DNA]</scope>
    <source>
        <strain evidence="2">Gh-48</strain>
    </source>
</reference>
<organism evidence="1 2">
    <name type="scientific">Mucilaginibacter gossypiicola</name>
    <dbReference type="NCBI Taxonomy" id="551995"/>
    <lineage>
        <taxon>Bacteria</taxon>
        <taxon>Pseudomonadati</taxon>
        <taxon>Bacteroidota</taxon>
        <taxon>Sphingobacteriia</taxon>
        <taxon>Sphingobacteriales</taxon>
        <taxon>Sphingobacteriaceae</taxon>
        <taxon>Mucilaginibacter</taxon>
    </lineage>
</organism>
<evidence type="ECO:0000313" key="2">
    <source>
        <dbReference type="Proteomes" id="UP000198942"/>
    </source>
</evidence>
<protein>
    <submittedName>
        <fullName evidence="1">Uncharacterized protein</fullName>
    </submittedName>
</protein>
<name>A0A1H8ERW6_9SPHI</name>
<keyword evidence="2" id="KW-1185">Reference proteome</keyword>
<gene>
    <name evidence="1" type="ORF">SAMN05192574_102817</name>
</gene>
<dbReference type="AlphaFoldDB" id="A0A1H8ERW6"/>
<accession>A0A1H8ERW6</accession>
<proteinExistence type="predicted"/>
<evidence type="ECO:0000313" key="1">
    <source>
        <dbReference type="EMBL" id="SEN22140.1"/>
    </source>
</evidence>
<dbReference type="Proteomes" id="UP000198942">
    <property type="component" value="Unassembled WGS sequence"/>
</dbReference>